<proteinExistence type="predicted"/>
<dbReference type="InterPro" id="IPR059112">
    <property type="entry name" value="CysZ/EI24"/>
</dbReference>
<evidence type="ECO:0000256" key="3">
    <source>
        <dbReference type="ARBA" id="ARBA00022989"/>
    </source>
</evidence>
<sequence>MIFTATYLALKRLFTPQYCIMMLKILGLTCVVFIIIWLLINKLFMPYLWLWVTHFFPILTDWTGLLKLSTLIILNFGLAFLAPFLIAPTTAIIGSFFVDAAAEIIEKEDYPNEPVGQTMSFTSSLILSLKFAVISLLGNAIAFILFFIPGVNLIAFYVINGYMLGREYFLLSAYRFQSQKEAHSFLRIHHMTVFWAGLVIAFFVSIPIVNLVTPLFAAAFMTYLYKMLPHNHSTLITLK</sequence>
<protein>
    <submittedName>
        <fullName evidence="6">CysZ-like protein</fullName>
    </submittedName>
</protein>
<feature type="transmembrane region" description="Helical" evidence="5">
    <location>
        <begin position="47"/>
        <end position="66"/>
    </location>
</feature>
<dbReference type="EMBL" id="HG977193">
    <property type="protein sequence ID" value="CDP79241.1"/>
    <property type="molecule type" value="Genomic_DNA"/>
</dbReference>
<evidence type="ECO:0000313" key="6">
    <source>
        <dbReference type="EMBL" id="CDP79241.1"/>
    </source>
</evidence>
<keyword evidence="4 5" id="KW-0472">Membrane</keyword>
<evidence type="ECO:0000256" key="1">
    <source>
        <dbReference type="ARBA" id="ARBA00004141"/>
    </source>
</evidence>
<reference evidence="6" key="2">
    <citation type="submission" date="2014-05" db="EMBL/GenBank/DDBJ databases">
        <title>Genome sequencing of Bartonella spp. isolated from human blood.</title>
        <authorList>
            <person name="Raoult D."/>
        </authorList>
    </citation>
    <scope>NUCLEOTIDE SEQUENCE</scope>
    <source>
        <strain evidence="6">MVT06</strain>
    </source>
</reference>
<gene>
    <name evidence="6" type="ORF">BN1046_00131</name>
</gene>
<feature type="transmembrane region" description="Helical" evidence="5">
    <location>
        <begin position="127"/>
        <end position="148"/>
    </location>
</feature>
<evidence type="ECO:0000256" key="2">
    <source>
        <dbReference type="ARBA" id="ARBA00022692"/>
    </source>
</evidence>
<evidence type="ECO:0000256" key="4">
    <source>
        <dbReference type="ARBA" id="ARBA00023136"/>
    </source>
</evidence>
<feature type="transmembrane region" description="Helical" evidence="5">
    <location>
        <begin position="192"/>
        <end position="225"/>
    </location>
</feature>
<reference evidence="6" key="1">
    <citation type="submission" date="2013-11" db="EMBL/GenBank/DDBJ databases">
        <authorList>
            <person name="GENOMES U."/>
        </authorList>
    </citation>
    <scope>NUCLEOTIDE SEQUENCE</scope>
    <source>
        <strain evidence="6">MVT06</strain>
    </source>
</reference>
<name>A0A024LN97_9HYPH</name>
<evidence type="ECO:0000256" key="5">
    <source>
        <dbReference type="SAM" id="Phobius"/>
    </source>
</evidence>
<keyword evidence="3 5" id="KW-1133">Transmembrane helix</keyword>
<dbReference type="Pfam" id="PF07264">
    <property type="entry name" value="EI24"/>
    <property type="match status" value="1"/>
</dbReference>
<accession>A0A024LN97</accession>
<feature type="transmembrane region" description="Helical" evidence="5">
    <location>
        <begin position="20"/>
        <end position="40"/>
    </location>
</feature>
<dbReference type="NCBIfam" id="NF009407">
    <property type="entry name" value="PRK12768.1"/>
    <property type="match status" value="1"/>
</dbReference>
<dbReference type="RefSeq" id="WP_078689294.1">
    <property type="nucleotide sequence ID" value="NZ_CP154603.1"/>
</dbReference>
<comment type="subcellular location">
    <subcellularLocation>
        <location evidence="1">Membrane</location>
        <topology evidence="1">Multi-pass membrane protein</topology>
    </subcellularLocation>
</comment>
<organism evidence="6">
    <name type="scientific">Bartonella schoenbuchensis</name>
    <dbReference type="NCBI Taxonomy" id="165694"/>
    <lineage>
        <taxon>Bacteria</taxon>
        <taxon>Pseudomonadati</taxon>
        <taxon>Pseudomonadota</taxon>
        <taxon>Alphaproteobacteria</taxon>
        <taxon>Hyphomicrobiales</taxon>
        <taxon>Bartonellaceae</taxon>
        <taxon>Bartonella</taxon>
    </lineage>
</organism>
<feature type="transmembrane region" description="Helical" evidence="5">
    <location>
        <begin position="72"/>
        <end position="98"/>
    </location>
</feature>
<keyword evidence="2 5" id="KW-0812">Transmembrane</keyword>
<dbReference type="AlphaFoldDB" id="A0A024LN97"/>